<accession>A0A7E4USH4</accession>
<evidence type="ECO:0000313" key="5">
    <source>
        <dbReference type="Proteomes" id="UP000492821"/>
    </source>
</evidence>
<feature type="compositionally biased region" description="Low complexity" evidence="3">
    <location>
        <begin position="496"/>
        <end position="511"/>
    </location>
</feature>
<dbReference type="Proteomes" id="UP000492821">
    <property type="component" value="Unassembled WGS sequence"/>
</dbReference>
<dbReference type="Gene3D" id="4.10.280.10">
    <property type="entry name" value="Helix-loop-helix DNA-binding domain"/>
    <property type="match status" value="1"/>
</dbReference>
<name>A0A7E4USH4_PANRE</name>
<keyword evidence="2" id="KW-0802">TPR repeat</keyword>
<dbReference type="WBParaSite" id="Pan_g12303.t3">
    <property type="protein sequence ID" value="Pan_g12303.t3"/>
    <property type="gene ID" value="Pan_g12303"/>
</dbReference>
<dbReference type="SUPFAM" id="SSF48452">
    <property type="entry name" value="TPR-like"/>
    <property type="match status" value="1"/>
</dbReference>
<feature type="domain" description="BHLH" evidence="4">
    <location>
        <begin position="31"/>
        <end position="85"/>
    </location>
</feature>
<feature type="region of interest" description="Disordered" evidence="3">
    <location>
        <begin position="1"/>
        <end position="41"/>
    </location>
</feature>
<keyword evidence="1" id="KW-0677">Repeat</keyword>
<dbReference type="Pfam" id="PF00010">
    <property type="entry name" value="HLH"/>
    <property type="match status" value="1"/>
</dbReference>
<dbReference type="SMART" id="SM00353">
    <property type="entry name" value="HLH"/>
    <property type="match status" value="1"/>
</dbReference>
<dbReference type="InterPro" id="IPR051730">
    <property type="entry name" value="NASP-like"/>
</dbReference>
<dbReference type="GO" id="GO:0005654">
    <property type="term" value="C:nucleoplasm"/>
    <property type="evidence" value="ECO:0007669"/>
    <property type="project" value="TreeGrafter"/>
</dbReference>
<reference evidence="6" key="2">
    <citation type="submission" date="2020-10" db="UniProtKB">
        <authorList>
            <consortium name="WormBaseParasite"/>
        </authorList>
    </citation>
    <scope>IDENTIFICATION</scope>
</reference>
<dbReference type="Gene3D" id="1.25.40.10">
    <property type="entry name" value="Tetratricopeptide repeat domain"/>
    <property type="match status" value="1"/>
</dbReference>
<feature type="compositionally biased region" description="Basic and acidic residues" evidence="3">
    <location>
        <begin position="484"/>
        <end position="493"/>
    </location>
</feature>
<dbReference type="GO" id="GO:0006335">
    <property type="term" value="P:DNA replication-dependent chromatin assembly"/>
    <property type="evidence" value="ECO:0007669"/>
    <property type="project" value="TreeGrafter"/>
</dbReference>
<evidence type="ECO:0000256" key="2">
    <source>
        <dbReference type="ARBA" id="ARBA00022803"/>
    </source>
</evidence>
<feature type="compositionally biased region" description="Basic and acidic residues" evidence="3">
    <location>
        <begin position="29"/>
        <end position="40"/>
    </location>
</feature>
<organism evidence="5 6">
    <name type="scientific">Panagrellus redivivus</name>
    <name type="common">Microworm</name>
    <dbReference type="NCBI Taxonomy" id="6233"/>
    <lineage>
        <taxon>Eukaryota</taxon>
        <taxon>Metazoa</taxon>
        <taxon>Ecdysozoa</taxon>
        <taxon>Nematoda</taxon>
        <taxon>Chromadorea</taxon>
        <taxon>Rhabditida</taxon>
        <taxon>Tylenchina</taxon>
        <taxon>Panagrolaimomorpha</taxon>
        <taxon>Panagrolaimoidea</taxon>
        <taxon>Panagrolaimidae</taxon>
        <taxon>Panagrellus</taxon>
    </lineage>
</organism>
<dbReference type="AlphaFoldDB" id="A0A7E4USH4"/>
<dbReference type="InterPro" id="IPR011598">
    <property type="entry name" value="bHLH_dom"/>
</dbReference>
<dbReference type="InterPro" id="IPR019544">
    <property type="entry name" value="Tetratricopeptide_SHNi-TPR_dom"/>
</dbReference>
<dbReference type="InterPro" id="IPR011990">
    <property type="entry name" value="TPR-like_helical_dom_sf"/>
</dbReference>
<evidence type="ECO:0000313" key="6">
    <source>
        <dbReference type="WBParaSite" id="Pan_g12303.t3"/>
    </source>
</evidence>
<evidence type="ECO:0000256" key="3">
    <source>
        <dbReference type="SAM" id="MobiDB-lite"/>
    </source>
</evidence>
<dbReference type="Pfam" id="PF10516">
    <property type="entry name" value="SHNi-TPR"/>
    <property type="match status" value="1"/>
</dbReference>
<feature type="region of interest" description="Disordered" evidence="3">
    <location>
        <begin position="293"/>
        <end position="314"/>
    </location>
</feature>
<dbReference type="SUPFAM" id="SSF47459">
    <property type="entry name" value="HLH, helix-loop-helix DNA-binding domain"/>
    <property type="match status" value="1"/>
</dbReference>
<evidence type="ECO:0000259" key="4">
    <source>
        <dbReference type="PROSITE" id="PS50888"/>
    </source>
</evidence>
<dbReference type="GO" id="GO:0034080">
    <property type="term" value="P:CENP-A containing chromatin assembly"/>
    <property type="evidence" value="ECO:0007669"/>
    <property type="project" value="TreeGrafter"/>
</dbReference>
<dbReference type="PANTHER" id="PTHR15081">
    <property type="entry name" value="NUCLEAR AUTOANTIGENIC SPERM PROTEIN NASP -RELATED"/>
    <property type="match status" value="1"/>
</dbReference>
<evidence type="ECO:0000256" key="1">
    <source>
        <dbReference type="ARBA" id="ARBA00022737"/>
    </source>
</evidence>
<feature type="compositionally biased region" description="Basic and acidic residues" evidence="3">
    <location>
        <begin position="302"/>
        <end position="314"/>
    </location>
</feature>
<dbReference type="PROSITE" id="PS50888">
    <property type="entry name" value="BHLH"/>
    <property type="match status" value="1"/>
</dbReference>
<feature type="region of interest" description="Disordered" evidence="3">
    <location>
        <begin position="463"/>
        <end position="521"/>
    </location>
</feature>
<dbReference type="GO" id="GO:0046983">
    <property type="term" value="F:protein dimerization activity"/>
    <property type="evidence" value="ECO:0007669"/>
    <property type="project" value="InterPro"/>
</dbReference>
<protein>
    <submittedName>
        <fullName evidence="6">BHLH domain-containing protein</fullName>
    </submittedName>
</protein>
<keyword evidence="5" id="KW-1185">Reference proteome</keyword>
<dbReference type="PANTHER" id="PTHR15081:SF1">
    <property type="entry name" value="NUCLEAR AUTOANTIGENIC SPERM PROTEIN"/>
    <property type="match status" value="1"/>
</dbReference>
<dbReference type="InterPro" id="IPR036638">
    <property type="entry name" value="HLH_DNA-bd_sf"/>
</dbReference>
<sequence length="521" mass="57272">MFSRWDDFEGREGCKSARSLRVASSPVQDKAKMSQKNAKEKLRRNRMNDATNQLKVMVLSYNPTLSSRLDKPDILEQAVKLMSSLSDSSKQHYQNGYNAGFKSASTMFLNIRSMPLFPASVMAHPPTLPPAPLLYQNFNLFPSIAPCPNLNPVYRPSVDFARPVTASVDGKPNKDFEEGLNQDEMVAAMSTHMAAGHSAKLKRDGGTAIGEFSKAVELAVRVYGKVDTESFEPYYQYGSSLLDYAIFKQYIEKLPAPTEGFYAEGHEAETNTEGVNTAEAGAEEMETSYAVEEKDESTATAIEKENPDEKKESDDATLANTAIEVLKTARYICERQDIEDPKWQRRTASVLGCLGTLSIMTKKFEEAVEDLEQAIKLLKPLEDTDRVISFMYVEVAGSHLVLKQFDKAVENYEAAYALLNARLEAIKDQKDNKDGGPDILMELKGLEVLVKDLKGAIDNAKDTATDAKKKAAKRPPPLTGDTEVESKKQKPDDPTEAAPAASEASPVKVPASTPVAEASGL</sequence>
<reference evidence="5" key="1">
    <citation type="journal article" date="2013" name="Genetics">
        <title>The draft genome and transcriptome of Panagrellus redivivus are shaped by the harsh demands of a free-living lifestyle.</title>
        <authorList>
            <person name="Srinivasan J."/>
            <person name="Dillman A.R."/>
            <person name="Macchietto M.G."/>
            <person name="Heikkinen L."/>
            <person name="Lakso M."/>
            <person name="Fracchia K.M."/>
            <person name="Antoshechkin I."/>
            <person name="Mortazavi A."/>
            <person name="Wong G."/>
            <person name="Sternberg P.W."/>
        </authorList>
    </citation>
    <scope>NUCLEOTIDE SEQUENCE [LARGE SCALE GENOMIC DNA]</scope>
    <source>
        <strain evidence="5">MT8872</strain>
    </source>
</reference>
<dbReference type="GO" id="GO:0042393">
    <property type="term" value="F:histone binding"/>
    <property type="evidence" value="ECO:0007669"/>
    <property type="project" value="TreeGrafter"/>
</dbReference>
<feature type="compositionally biased region" description="Basic and acidic residues" evidence="3">
    <location>
        <begin position="1"/>
        <end position="15"/>
    </location>
</feature>
<proteinExistence type="predicted"/>